<reference evidence="2" key="1">
    <citation type="submission" date="2018-09" db="EMBL/GenBank/DDBJ databases">
        <authorList>
            <person name="Livingstone P.G."/>
            <person name="Whitworth D.E."/>
        </authorList>
    </citation>
    <scope>NUCLEOTIDE SEQUENCE [LARGE SCALE GENOMIC DNA]</scope>
    <source>
        <strain evidence="2">CA054A</strain>
    </source>
</reference>
<evidence type="ECO:0000313" key="1">
    <source>
        <dbReference type="EMBL" id="RKG79069.1"/>
    </source>
</evidence>
<sequence length="331" mass="34689">GLTSPDFVALPGQELKLTARPPDEDGKPVGLGTTSFVFVDSRPQQGPRIDLLLGPGRRVLNVLHVSGTAAELAGLVFSTSDDSRTEWRWDLSGERATATGASFTLGALGQLPGPIARGTLGYHLLRSRTGGHQRCVAIHLLERGELVIGCEAGVFLRDGTRLKALSVEPAHSLRSWHSVHAIQPAEGVAQLGVGGADDVKSDTVALVTVKTGLTAPAPGNGPPPTTTPERPSDATFSLFMAHGGEEPLLLEGGARGSPAVFRSALADWARPWHAYDANVRLLIVGRTNDLGTDGLNTSLAARRAQAVGVRLTEALVEAGIQAELEEELPAS</sequence>
<dbReference type="InterPro" id="IPR036737">
    <property type="entry name" value="OmpA-like_sf"/>
</dbReference>
<dbReference type="RefSeq" id="WP_158625175.1">
    <property type="nucleotide sequence ID" value="NZ_RAVZ01000252.1"/>
</dbReference>
<feature type="non-terminal residue" evidence="1">
    <location>
        <position position="1"/>
    </location>
</feature>
<dbReference type="SUPFAM" id="SSF103088">
    <property type="entry name" value="OmpA-like"/>
    <property type="match status" value="1"/>
</dbReference>
<gene>
    <name evidence="1" type="ORF">D7V88_29250</name>
</gene>
<protein>
    <recommendedName>
        <fullName evidence="3">OmpA family protein</fullName>
    </recommendedName>
</protein>
<keyword evidence="2" id="KW-1185">Reference proteome</keyword>
<evidence type="ECO:0008006" key="3">
    <source>
        <dbReference type="Google" id="ProtNLM"/>
    </source>
</evidence>
<evidence type="ECO:0000313" key="2">
    <source>
        <dbReference type="Proteomes" id="UP000268094"/>
    </source>
</evidence>
<proteinExistence type="predicted"/>
<dbReference type="AlphaFoldDB" id="A0A3A8I6M7"/>
<organism evidence="1 2">
    <name type="scientific">Corallococcus terminator</name>
    <dbReference type="NCBI Taxonomy" id="2316733"/>
    <lineage>
        <taxon>Bacteria</taxon>
        <taxon>Pseudomonadati</taxon>
        <taxon>Myxococcota</taxon>
        <taxon>Myxococcia</taxon>
        <taxon>Myxococcales</taxon>
        <taxon>Cystobacterineae</taxon>
        <taxon>Myxococcaceae</taxon>
        <taxon>Corallococcus</taxon>
    </lineage>
</organism>
<comment type="caution">
    <text evidence="1">The sequence shown here is derived from an EMBL/GenBank/DDBJ whole genome shotgun (WGS) entry which is preliminary data.</text>
</comment>
<dbReference type="Proteomes" id="UP000268094">
    <property type="component" value="Unassembled WGS sequence"/>
</dbReference>
<name>A0A3A8I6M7_9BACT</name>
<dbReference type="EMBL" id="RAVZ01000252">
    <property type="protein sequence ID" value="RKG79069.1"/>
    <property type="molecule type" value="Genomic_DNA"/>
</dbReference>
<accession>A0A3A8I6M7</accession>